<dbReference type="PANTHER" id="PTHR12304:SF4">
    <property type="entry name" value="URIDINE NUCLEOSIDASE"/>
    <property type="match status" value="1"/>
</dbReference>
<evidence type="ECO:0000256" key="1">
    <source>
        <dbReference type="ARBA" id="ARBA00009176"/>
    </source>
</evidence>
<gene>
    <name evidence="5" type="primary">URH1</name>
    <name evidence="5" type="ORF">CAAN4_H05776</name>
</gene>
<dbReference type="Proteomes" id="UP001497600">
    <property type="component" value="Chromosome H"/>
</dbReference>
<protein>
    <submittedName>
        <fullName evidence="5">Uridine nucleosidase</fullName>
    </submittedName>
</protein>
<dbReference type="EMBL" id="OZ004260">
    <property type="protein sequence ID" value="CAK7920721.1"/>
    <property type="molecule type" value="Genomic_DNA"/>
</dbReference>
<evidence type="ECO:0000256" key="2">
    <source>
        <dbReference type="ARBA" id="ARBA00022801"/>
    </source>
</evidence>
<keyword evidence="6" id="KW-1185">Reference proteome</keyword>
<feature type="domain" description="Inosine/uridine-preferring nucleoside hydrolase" evidence="4">
    <location>
        <begin position="9"/>
        <end position="318"/>
    </location>
</feature>
<dbReference type="InterPro" id="IPR036452">
    <property type="entry name" value="Ribo_hydro-like"/>
</dbReference>
<dbReference type="PANTHER" id="PTHR12304">
    <property type="entry name" value="INOSINE-URIDINE PREFERRING NUCLEOSIDE HYDROLASE"/>
    <property type="match status" value="1"/>
</dbReference>
<sequence length="334" mass="37174">MTLGQKVPIWLDCDPGNDDAFAILLGACHPQFHMVGISTVYGNAPLSSTTHNTLGLLDILGFKQDEIKVYSGASEPLEIPPRFALNIHGTTGIQGVLLPKNPRVSESNDQTYLEAMREAVLKYKGELNIVCTGTLTNMSNFITEYPELRSKIKLVSIMGGGLNIGNVTPYAEFNVRSDPKASNIVLNDEILKSKTILVPLNITHKAIVTESIRNEIYNEVNNSHIRQVFFDITNEFAKVYKLVQDFNDGPPVHDPLSMFVLLAMLNRQQNEDDFNLEFLRGTISVVQTGIREGETIFSDDDSNGLYIATDINIGSFWKYTLEALDCVDLKLMKN</sequence>
<comment type="similarity">
    <text evidence="1">Belongs to the IUNH family.</text>
</comment>
<name>A0ABP0EMH2_9ASCO</name>
<dbReference type="Pfam" id="PF01156">
    <property type="entry name" value="IU_nuc_hydro"/>
    <property type="match status" value="1"/>
</dbReference>
<organism evidence="5 6">
    <name type="scientific">[Candida] anglica</name>
    <dbReference type="NCBI Taxonomy" id="148631"/>
    <lineage>
        <taxon>Eukaryota</taxon>
        <taxon>Fungi</taxon>
        <taxon>Dikarya</taxon>
        <taxon>Ascomycota</taxon>
        <taxon>Saccharomycotina</taxon>
        <taxon>Pichiomycetes</taxon>
        <taxon>Debaryomycetaceae</taxon>
        <taxon>Kurtzmaniella</taxon>
    </lineage>
</organism>
<keyword evidence="3" id="KW-0326">Glycosidase</keyword>
<dbReference type="SUPFAM" id="SSF53590">
    <property type="entry name" value="Nucleoside hydrolase"/>
    <property type="match status" value="1"/>
</dbReference>
<reference evidence="5 6" key="1">
    <citation type="submission" date="2024-01" db="EMBL/GenBank/DDBJ databases">
        <authorList>
            <consortium name="Genoscope - CEA"/>
            <person name="William W."/>
        </authorList>
    </citation>
    <scope>NUCLEOTIDE SEQUENCE [LARGE SCALE GENOMIC DNA]</scope>
    <source>
        <strain evidence="5 6">29B2s-10</strain>
    </source>
</reference>
<dbReference type="InterPro" id="IPR023186">
    <property type="entry name" value="IUNH"/>
</dbReference>
<proteinExistence type="inferred from homology"/>
<evidence type="ECO:0000256" key="3">
    <source>
        <dbReference type="ARBA" id="ARBA00023295"/>
    </source>
</evidence>
<evidence type="ECO:0000259" key="4">
    <source>
        <dbReference type="Pfam" id="PF01156"/>
    </source>
</evidence>
<dbReference type="Gene3D" id="3.90.245.10">
    <property type="entry name" value="Ribonucleoside hydrolase-like"/>
    <property type="match status" value="1"/>
</dbReference>
<evidence type="ECO:0000313" key="6">
    <source>
        <dbReference type="Proteomes" id="UP001497600"/>
    </source>
</evidence>
<evidence type="ECO:0000313" key="5">
    <source>
        <dbReference type="EMBL" id="CAK7920721.1"/>
    </source>
</evidence>
<keyword evidence="2" id="KW-0378">Hydrolase</keyword>
<dbReference type="InterPro" id="IPR001910">
    <property type="entry name" value="Inosine/uridine_hydrolase_dom"/>
</dbReference>
<accession>A0ABP0EMH2</accession>